<feature type="repeat" description="Filamin" evidence="4">
    <location>
        <begin position="1431"/>
        <end position="1523"/>
    </location>
</feature>
<feature type="repeat" description="Filamin" evidence="4">
    <location>
        <begin position="349"/>
        <end position="424"/>
    </location>
</feature>
<feature type="repeat" description="Filamin" evidence="4">
    <location>
        <begin position="1228"/>
        <end position="1314"/>
    </location>
</feature>
<evidence type="ECO:0000256" key="3">
    <source>
        <dbReference type="ARBA" id="ARBA00023203"/>
    </source>
</evidence>
<protein>
    <submittedName>
        <fullName evidence="7">Calponin-homology (CH) domain-containing protein</fullName>
    </submittedName>
</protein>
<dbReference type="WBParaSite" id="ALUE_0001113701-mRNA-1">
    <property type="protein sequence ID" value="ALUE_0001113701-mRNA-1"/>
    <property type="gene ID" value="ALUE_0001113701"/>
</dbReference>
<dbReference type="Pfam" id="PF00630">
    <property type="entry name" value="Filamin"/>
    <property type="match status" value="11"/>
</dbReference>
<feature type="repeat" description="Filamin" evidence="4">
    <location>
        <begin position="2143"/>
        <end position="2237"/>
    </location>
</feature>
<dbReference type="Gene3D" id="1.10.418.10">
    <property type="entry name" value="Calponin-like domain"/>
    <property type="match status" value="2"/>
</dbReference>
<keyword evidence="3" id="KW-0009">Actin-binding</keyword>
<proteinExistence type="inferred from homology"/>
<feature type="repeat" description="Filamin" evidence="4">
    <location>
        <begin position="525"/>
        <end position="624"/>
    </location>
</feature>
<feature type="repeat" description="Filamin" evidence="4">
    <location>
        <begin position="423"/>
        <end position="519"/>
    </location>
</feature>
<keyword evidence="6" id="KW-1185">Reference proteome</keyword>
<evidence type="ECO:0000313" key="6">
    <source>
        <dbReference type="Proteomes" id="UP000036681"/>
    </source>
</evidence>
<feature type="repeat" description="Filamin" evidence="4">
    <location>
        <begin position="1824"/>
        <end position="1916"/>
    </location>
</feature>
<dbReference type="PANTHER" id="PTHR38537:SF8">
    <property type="entry name" value="FILAMIN-A"/>
    <property type="match status" value="1"/>
</dbReference>
<feature type="repeat" description="Filamin" evidence="4">
    <location>
        <begin position="1952"/>
        <end position="2011"/>
    </location>
</feature>
<name>A0A9J2PMG7_ASCLU</name>
<feature type="repeat" description="Filamin" evidence="4">
    <location>
        <begin position="1720"/>
        <end position="1821"/>
    </location>
</feature>
<comment type="similarity">
    <text evidence="1">Belongs to the filamin family.</text>
</comment>
<dbReference type="SUPFAM" id="SSF47576">
    <property type="entry name" value="Calponin-homology domain, CH-domain"/>
    <property type="match status" value="1"/>
</dbReference>
<dbReference type="SMART" id="SM00033">
    <property type="entry name" value="CH"/>
    <property type="match status" value="2"/>
</dbReference>
<dbReference type="InterPro" id="IPR044801">
    <property type="entry name" value="Filamin"/>
</dbReference>
<dbReference type="PROSITE" id="PS50194">
    <property type="entry name" value="FILAMIN_REPEAT"/>
    <property type="match status" value="18"/>
</dbReference>
<dbReference type="InterPro" id="IPR013783">
    <property type="entry name" value="Ig-like_fold"/>
</dbReference>
<dbReference type="PROSITE" id="PS00019">
    <property type="entry name" value="ACTININ_1"/>
    <property type="match status" value="1"/>
</dbReference>
<feature type="repeat" description="Filamin" evidence="4">
    <location>
        <begin position="1520"/>
        <end position="1609"/>
    </location>
</feature>
<feature type="repeat" description="Filamin" evidence="4">
    <location>
        <begin position="628"/>
        <end position="724"/>
    </location>
</feature>
<evidence type="ECO:0000259" key="5">
    <source>
        <dbReference type="PROSITE" id="PS50021"/>
    </source>
</evidence>
<dbReference type="PROSITE" id="PS50021">
    <property type="entry name" value="CH"/>
    <property type="match status" value="2"/>
</dbReference>
<dbReference type="InterPro" id="IPR001589">
    <property type="entry name" value="Actinin_actin-bd_CS"/>
</dbReference>
<dbReference type="Gene3D" id="2.60.40.10">
    <property type="entry name" value="Immunoglobulins"/>
    <property type="match status" value="19"/>
</dbReference>
<reference evidence="7" key="1">
    <citation type="submission" date="2023-03" db="UniProtKB">
        <authorList>
            <consortium name="WormBaseParasite"/>
        </authorList>
    </citation>
    <scope>IDENTIFICATION</scope>
</reference>
<dbReference type="GO" id="GO:0051015">
    <property type="term" value="F:actin filament binding"/>
    <property type="evidence" value="ECO:0007669"/>
    <property type="project" value="InterPro"/>
</dbReference>
<dbReference type="InterPro" id="IPR001715">
    <property type="entry name" value="CH_dom"/>
</dbReference>
<sequence>MLTAGTQPDADWKIIQQNTFTRWVNQQLKSTDVSITDLASVETDFEDGLKLIRLVEVLSGRSLGKYSKKVAFRSQKLENNALVLNFLENEEHIKIINIDSSAIVDRNLKLILGLVWTLVLHYSIAKQIWELPEDSEEVVERSPKEKLMLWIKGKLPDDIDLKNFTSDWNSGIFLGALVDSCAPDLRIGWRSWDPANALQSTRIAMDVAEKHLSVVPLITAEELINPAVDEKSVMTYLAQFPQARYKPPIGFIESEGTDHAVVGERCELKLHTISESTLVDVLVNDPDGKFVDVVVAKEAPQLYSIQYFPRMEGRYAMTLKLREAAAGDSLELFVETMVVAAQYRFSYDEVAQVGETVMFNLENAGDGITEITVSDPNGREHVLAVNEDGTTHRAEFQPKTNGLHAVRVLWNGMPIVGSPFTFNVRSRAEPLKVWGRGIAKEGVRIFDVVHIYLKATGHSMTRPHVRVKGPEGDVPVKDYFDEDLKVWAFCYMPVVEGYYEIGIEYDEGDIERDTILVDVGGPCISRVRAFGPGVQSGVVMQPCTFCVQKTSPADEIGNAYVVNYQRKDINVKDSDGNMIELTQCTGFEDGFMLVAYRPERVGIYEVSVTCDGEHISGSPFIVVVGEGVGTVKATNSRIFGIESHKRIVTNEEVAFTIDTANSSEGITPAVTILDGDFMEVPVSLKECQPGVFECAFSPKCIGRHYVLVSIANVAVPGTPFVVNVERECKQLCKLLQKAGIIYAGHEVDFLISAEESNPEVVEADLVDSDDSHIPVMISNNGECMYVANFIAPKTGDYKLRVLFDGEEAGVFDVSVEPPVDLSQIQLKGFRELSEEFETVFVGEHREFSIDTGGIQSCGRGLEVMQRDSHGSENPVVLIEQGDGVYIGRNWQSMCEVNFLLHMSWRYQSLVDWEAVSEEEVTLCVLFDGIVVEETVVRIHRLPDASKCRAEGDGLHKAVVGETAKFTVDTADAGHGDVAIAIKGPNETKSTVMMRDDGSCMVEYIPSAPGLHSIDIRFGDIKQSIPGSPFMVMADYERDVSKIQLHGFEGVARRGFPVSFVIDASHTAAEKIEARLPAGFKQPVVEELESRIYLVTFAISDDVEESVLLDVLYGGQPITKSPLCFIITEPPLSDRIELKSAKGDRFPREMLASQLFSFVANFINPRTNEELVFEVNGPDRELRKVVIEPTSDGRKYVVHFTPDIIGVYILRVFINGDPVSALYYQLTCKPVGEADKCIIIDMPKEDCWGEGESKRFAIDVGGAGSGAVSVLSSPEGEVKTDIQKVEDCLYYVTLTPLTVGMHRVVLLYGGREIPGGVVWFECLPLSELEKQRGSEILERSLELDELKSEVMESCASPVGKSRCFEFHVGSPSRVEELKAKVITPSGKCHSTPIKNVGDGKVLVEYVPVEKGRHVLSIQEANIEIPGSPVDFYVGDEDEAIVIEGMGIEKAIAGQPAEFVITTKAARAQKLAVLIEGVARAKIVTREEGKGKCTVTWIAPIPGEYLIHIKLAGEHISGSPFKVVATGAGYKRSHVSVESASEVTLGVSTSETSKLSATMESPHGEREPCPIRIIDNHHIGVQFTPRGAGTYEITVVDNGVAVKGSPFPIAIGYDEVGDASKVIVSGAGKADAICQLDNELIVNTRRAGAGKIFVCVHGPSNANVKCNGVDDSIFRFSYRPTEPGLYTIVVKFNGQHTKVHPVTRMSTFYREDVVNFRGTLRHILGSPFTVECIGEGIGNVEEVVPVVMAGHETHVALHLPNADAAEVEARVIQPNGSSQQANVYHIDEKLYLIEFKPEVKGVHVVSVFHRGEHIAGSPFQFTVGRFGEGGAYKARIGGIDLTVGEVNEVLSFNVYTREAGEGTLEVSVEGPSKADVRIIEHEDGNLHVEYKVNSPGEYIMGVKFNGEHLPDSPFKVLIGGVLPSRGKAIVSVPEGRIKPGEACTLNLTMPNIPGDLEAQVRSPNNNIIRAALVPVDNHGCYQLIFTPREVGVYLLELTVDGVRMRESPLRIRVGSSSDRGDASLVTVGKEEMGVVQTGRQSQFTLDTRRAGAGLLYIQFDGPSKVALDAYRVESGEYLVRFTAFAAGVYYVTVKYSDVHVPGSPFKVIVEGPTLAGSGERESSIVKVDTVSHYFSSCTTKTELLELKGEASEVTVDGNGIKKFIPGQTASFFINTASAGIDVLLVGVLTTTGRCDEVHVTYIGDGRYRVNYLIMENCNAFVYIRYGSSDVPGSPFAVSC</sequence>
<feature type="repeat" description="Filamin" evidence="4">
    <location>
        <begin position="252"/>
        <end position="334"/>
    </location>
</feature>
<dbReference type="InterPro" id="IPR036872">
    <property type="entry name" value="CH_dom_sf"/>
</dbReference>
<feature type="repeat" description="Filamin" evidence="4">
    <location>
        <begin position="1612"/>
        <end position="1704"/>
    </location>
</feature>
<dbReference type="Pfam" id="PF00307">
    <property type="entry name" value="CH"/>
    <property type="match status" value="2"/>
</dbReference>
<feature type="repeat" description="Filamin" evidence="4">
    <location>
        <begin position="1140"/>
        <end position="1227"/>
    </location>
</feature>
<feature type="repeat" description="Filamin" evidence="4">
    <location>
        <begin position="939"/>
        <end position="1033"/>
    </location>
</feature>
<dbReference type="SMART" id="SM00557">
    <property type="entry name" value="IG_FLMN"/>
    <property type="match status" value="17"/>
</dbReference>
<feature type="repeat" description="Filamin" evidence="4">
    <location>
        <begin position="2015"/>
        <end position="2107"/>
    </location>
</feature>
<dbReference type="SUPFAM" id="SSF81296">
    <property type="entry name" value="E set domains"/>
    <property type="match status" value="19"/>
</dbReference>
<evidence type="ECO:0000256" key="2">
    <source>
        <dbReference type="ARBA" id="ARBA00022737"/>
    </source>
</evidence>
<dbReference type="InterPro" id="IPR001298">
    <property type="entry name" value="Filamin/ABP280_rpt"/>
</dbReference>
<dbReference type="PROSITE" id="PS00020">
    <property type="entry name" value="ACTININ_2"/>
    <property type="match status" value="1"/>
</dbReference>
<dbReference type="Proteomes" id="UP000036681">
    <property type="component" value="Unplaced"/>
</dbReference>
<feature type="repeat" description="Filamin" evidence="4">
    <location>
        <begin position="735"/>
        <end position="817"/>
    </location>
</feature>
<evidence type="ECO:0000256" key="4">
    <source>
        <dbReference type="PROSITE-ProRule" id="PRU00087"/>
    </source>
</evidence>
<dbReference type="PANTHER" id="PTHR38537">
    <property type="entry name" value="JITTERBUG, ISOFORM N"/>
    <property type="match status" value="1"/>
</dbReference>
<feature type="domain" description="Calponin-homology (CH)" evidence="5">
    <location>
        <begin position="141"/>
        <end position="245"/>
    </location>
</feature>
<evidence type="ECO:0000313" key="7">
    <source>
        <dbReference type="WBParaSite" id="ALUE_0001113701-mRNA-1"/>
    </source>
</evidence>
<dbReference type="FunFam" id="1.10.418.10:FF:000006">
    <property type="entry name" value="Filamin-B isoform A"/>
    <property type="match status" value="1"/>
</dbReference>
<keyword evidence="2" id="KW-0677">Repeat</keyword>
<organism evidence="6 7">
    <name type="scientific">Ascaris lumbricoides</name>
    <name type="common">Giant roundworm</name>
    <dbReference type="NCBI Taxonomy" id="6252"/>
    <lineage>
        <taxon>Eukaryota</taxon>
        <taxon>Metazoa</taxon>
        <taxon>Ecdysozoa</taxon>
        <taxon>Nematoda</taxon>
        <taxon>Chromadorea</taxon>
        <taxon>Rhabditida</taxon>
        <taxon>Spirurina</taxon>
        <taxon>Ascaridomorpha</taxon>
        <taxon>Ascaridoidea</taxon>
        <taxon>Ascarididae</taxon>
        <taxon>Ascaris</taxon>
    </lineage>
</organism>
<dbReference type="InterPro" id="IPR017868">
    <property type="entry name" value="Filamin/ABP280_repeat-like"/>
</dbReference>
<accession>A0A9J2PMG7</accession>
<dbReference type="GO" id="GO:0030036">
    <property type="term" value="P:actin cytoskeleton organization"/>
    <property type="evidence" value="ECO:0007669"/>
    <property type="project" value="InterPro"/>
</dbReference>
<feature type="domain" description="Calponin-homology (CH)" evidence="5">
    <location>
        <begin position="14"/>
        <end position="123"/>
    </location>
</feature>
<feature type="repeat" description="Filamin" evidence="4">
    <location>
        <begin position="1357"/>
        <end position="1432"/>
    </location>
</feature>
<dbReference type="InterPro" id="IPR014756">
    <property type="entry name" value="Ig_E-set"/>
</dbReference>
<evidence type="ECO:0000256" key="1">
    <source>
        <dbReference type="ARBA" id="ARBA00009238"/>
    </source>
</evidence>